<gene>
    <name evidence="2" type="ORF">G5C33_14215</name>
</gene>
<dbReference type="RefSeq" id="WP_165327838.1">
    <property type="nucleotide sequence ID" value="NZ_CP049109.1"/>
</dbReference>
<feature type="domain" description="SnoaL-like" evidence="1">
    <location>
        <begin position="5"/>
        <end position="126"/>
    </location>
</feature>
<reference evidence="2 3" key="1">
    <citation type="submission" date="2020-02" db="EMBL/GenBank/DDBJ databases">
        <authorList>
            <person name="Zheng R.K."/>
            <person name="Sun C.M."/>
        </authorList>
    </citation>
    <scope>NUCLEOTIDE SEQUENCE [LARGE SCALE GENOMIC DNA]</scope>
    <source>
        <strain evidence="3">zrk23</strain>
    </source>
</reference>
<dbReference type="Proteomes" id="UP000501568">
    <property type="component" value="Chromosome"/>
</dbReference>
<dbReference type="InterPro" id="IPR037401">
    <property type="entry name" value="SnoaL-like"/>
</dbReference>
<dbReference type="EMBL" id="CP049109">
    <property type="protein sequence ID" value="QIG80830.1"/>
    <property type="molecule type" value="Genomic_DNA"/>
</dbReference>
<dbReference type="SUPFAM" id="SSF54427">
    <property type="entry name" value="NTF2-like"/>
    <property type="match status" value="1"/>
</dbReference>
<accession>A0A6G6Y7D8</accession>
<dbReference type="KEGG" id="spzr:G5C33_14215"/>
<protein>
    <submittedName>
        <fullName evidence="2">Nuclear transport factor 2 family protein</fullName>
    </submittedName>
</protein>
<dbReference type="AlphaFoldDB" id="A0A6G6Y7D8"/>
<evidence type="ECO:0000313" key="3">
    <source>
        <dbReference type="Proteomes" id="UP000501568"/>
    </source>
</evidence>
<evidence type="ECO:0000313" key="2">
    <source>
        <dbReference type="EMBL" id="QIG80830.1"/>
    </source>
</evidence>
<organism evidence="2 3">
    <name type="scientific">Stakelama tenebrarum</name>
    <dbReference type="NCBI Taxonomy" id="2711215"/>
    <lineage>
        <taxon>Bacteria</taxon>
        <taxon>Pseudomonadati</taxon>
        <taxon>Pseudomonadota</taxon>
        <taxon>Alphaproteobacteria</taxon>
        <taxon>Sphingomonadales</taxon>
        <taxon>Sphingomonadaceae</taxon>
        <taxon>Stakelama</taxon>
    </lineage>
</organism>
<dbReference type="Pfam" id="PF13577">
    <property type="entry name" value="SnoaL_4"/>
    <property type="match status" value="1"/>
</dbReference>
<evidence type="ECO:0000259" key="1">
    <source>
        <dbReference type="Pfam" id="PF13577"/>
    </source>
</evidence>
<sequence>MDPVHAIANLKARYCAAADSAPDDEAGARAAMAEIFTADASGDYGFGPLNGAGALAEYLCTAIAGNSEWLLHMLHSPWIEIDGETAVGRWTVLVHLKRHESGAIDVVRGRYTDRFRWVDGAWRISEIGFSRRE</sequence>
<proteinExistence type="predicted"/>
<keyword evidence="3" id="KW-1185">Reference proteome</keyword>
<dbReference type="Gene3D" id="3.10.450.50">
    <property type="match status" value="1"/>
</dbReference>
<name>A0A6G6Y7D8_9SPHN</name>
<dbReference type="InterPro" id="IPR032710">
    <property type="entry name" value="NTF2-like_dom_sf"/>
</dbReference>